<gene>
    <name evidence="1" type="ORF">N7E81_15135</name>
</gene>
<keyword evidence="2" id="KW-1185">Reference proteome</keyword>
<evidence type="ECO:0000313" key="1">
    <source>
        <dbReference type="EMBL" id="UXX78693.1"/>
    </source>
</evidence>
<dbReference type="SUPFAM" id="SSF48452">
    <property type="entry name" value="TPR-like"/>
    <property type="match status" value="1"/>
</dbReference>
<dbReference type="Gene3D" id="1.25.40.10">
    <property type="entry name" value="Tetratricopeptide repeat domain"/>
    <property type="match status" value="1"/>
</dbReference>
<proteinExistence type="predicted"/>
<sequence length="370" mass="42290">MNCKSILFRSCSFLFACCITLLCQGCEKRFGNVPVQQMDAKIAPPSESVQVSGKQLSSFDINELIQYLQVHEQAEWKNTSEEELLDWLSQYQKNAELLELVSDFYLDKKDLAKALHYNSMAEDYGANTTEFYKKRASIYAALGRNGLAIDYINKAVMINGNDPDIYLLKGEVYLSLGDSISALKYKLQAFQQDSSRLDIARDLAFLYAYARNYDQSRTLVTLLYDSDYETAEINFLNVELYREEHKNQEANQLLGEMLLTGNMVAGDSLIRHFEQQAMYDSMIFYATQMLAQDSLNVGALKAKAVSFDHKGYYASALQYYQYILAVDSLNEEGLEGVRKVKGKIAYLRKLRERREAIPTFDFASPNTRNE</sequence>
<dbReference type="Proteomes" id="UP001062165">
    <property type="component" value="Chromosome"/>
</dbReference>
<dbReference type="SMART" id="SM00028">
    <property type="entry name" value="TPR"/>
    <property type="match status" value="3"/>
</dbReference>
<dbReference type="Pfam" id="PF13181">
    <property type="entry name" value="TPR_8"/>
    <property type="match status" value="1"/>
</dbReference>
<dbReference type="EMBL" id="CP106735">
    <property type="protein sequence ID" value="UXX78693.1"/>
    <property type="molecule type" value="Genomic_DNA"/>
</dbReference>
<dbReference type="InterPro" id="IPR019734">
    <property type="entry name" value="TPR_rpt"/>
</dbReference>
<reference evidence="1" key="1">
    <citation type="submission" date="2022-10" db="EMBL/GenBank/DDBJ databases">
        <title>Comparative genomics and taxonomic characterization of three novel marine species of genus Reichenbachiella exhibiting antioxidant and polysaccharide degradation activities.</title>
        <authorList>
            <person name="Muhammad N."/>
            <person name="Lee Y.-J."/>
            <person name="Ko J."/>
            <person name="Kim S.-G."/>
        </authorList>
    </citation>
    <scope>NUCLEOTIDE SEQUENCE</scope>
    <source>
        <strain evidence="1">Wsw4-B4</strain>
    </source>
</reference>
<evidence type="ECO:0008006" key="3">
    <source>
        <dbReference type="Google" id="ProtNLM"/>
    </source>
</evidence>
<name>A0ABY6D0U8_9BACT</name>
<dbReference type="RefSeq" id="WP_263050438.1">
    <property type="nucleotide sequence ID" value="NZ_CP106735.1"/>
</dbReference>
<accession>A0ABY6D0U8</accession>
<evidence type="ECO:0000313" key="2">
    <source>
        <dbReference type="Proteomes" id="UP001062165"/>
    </source>
</evidence>
<dbReference type="InterPro" id="IPR011990">
    <property type="entry name" value="TPR-like_helical_dom_sf"/>
</dbReference>
<protein>
    <recommendedName>
        <fullName evidence="3">Tetratricopeptide repeat-containing protein</fullName>
    </recommendedName>
</protein>
<organism evidence="1 2">
    <name type="scientific">Reichenbachiella carrageenanivorans</name>
    <dbReference type="NCBI Taxonomy" id="2979869"/>
    <lineage>
        <taxon>Bacteria</taxon>
        <taxon>Pseudomonadati</taxon>
        <taxon>Bacteroidota</taxon>
        <taxon>Cytophagia</taxon>
        <taxon>Cytophagales</taxon>
        <taxon>Reichenbachiellaceae</taxon>
        <taxon>Reichenbachiella</taxon>
    </lineage>
</organism>